<evidence type="ECO:0000313" key="3">
    <source>
        <dbReference type="EMBL" id="ABL60940.1"/>
    </source>
</evidence>
<dbReference type="EMBL" id="EF100190">
    <property type="protein sequence ID" value="ABL60940.1"/>
    <property type="molecule type" value="Genomic_DNA"/>
</dbReference>
<dbReference type="Pfam" id="PF07603">
    <property type="entry name" value="Lcl_C"/>
    <property type="match status" value="1"/>
</dbReference>
<feature type="transmembrane region" description="Helical" evidence="1">
    <location>
        <begin position="25"/>
        <end position="46"/>
    </location>
</feature>
<evidence type="ECO:0000256" key="1">
    <source>
        <dbReference type="SAM" id="Phobius"/>
    </source>
</evidence>
<gene>
    <name evidence="3" type="ORF">ALOHA_HF1019P19.03</name>
</gene>
<keyword evidence="1" id="KW-1133">Transmembrane helix</keyword>
<keyword evidence="1" id="KW-0812">Transmembrane</keyword>
<keyword evidence="1" id="KW-0472">Membrane</keyword>
<dbReference type="AlphaFoldDB" id="A4GID0"/>
<name>A4GID0_9BACT</name>
<reference evidence="3" key="1">
    <citation type="journal article" date="2007" name="Environ. Microbiol.">
        <title>Proteorhodopsin photosystem gene clusters exhibit co-evolutionary trends and shared ancestry among diverse marine microbial phyla.</title>
        <authorList>
            <person name="McCarren J."/>
            <person name="Delong E.F."/>
        </authorList>
    </citation>
    <scope>NUCLEOTIDE SEQUENCE</scope>
</reference>
<reference evidence="3" key="2">
    <citation type="journal article" date="2007" name="Proc. Natl. Acad. Sci. U.S.A.">
        <title>Proteorhodopsin photosystem gene expression enables photophosphorylation in a heterologous host.</title>
        <authorList>
            <person name="Martinez A."/>
            <person name="Bradley A.S."/>
            <person name="Waldbauer J.R."/>
            <person name="Summons R.E."/>
            <person name="Delong E.F."/>
        </authorList>
    </citation>
    <scope>NUCLEOTIDE SEQUENCE</scope>
</reference>
<dbReference type="PANTHER" id="PTHR35812">
    <property type="entry name" value="LIPOPROTEIN"/>
    <property type="match status" value="1"/>
</dbReference>
<sequence length="190" mass="21719">MLIFENMKRDSYQLCQICSFLQRRAWLICFSIGLFGNIGAILAVAAPVHAQIPTNGAYVIKDDKVIDLRSGVEWLRCSLGQQFDEGDCTGEVLRLTQNEVAEAILIANRELGGIWRLPTRKELEFLVCKSCPAPKIDKFVFPGTVSEPYWTGQRNWISPKNLWSVNFMTGHSYGRFFPYQRLAVRLVRTR</sequence>
<dbReference type="PANTHER" id="PTHR35812:SF1">
    <property type="entry name" value="LIPOPROTEIN"/>
    <property type="match status" value="1"/>
</dbReference>
<feature type="domain" description="Lcl C-terminal" evidence="2">
    <location>
        <begin position="65"/>
        <end position="188"/>
    </location>
</feature>
<accession>A4GID0</accession>
<organism evidence="3">
    <name type="scientific">uncultured marine bacterium HF10_19P19</name>
    <dbReference type="NCBI Taxonomy" id="413067"/>
    <lineage>
        <taxon>Bacteria</taxon>
        <taxon>environmental samples</taxon>
    </lineage>
</organism>
<proteinExistence type="predicted"/>
<dbReference type="InterPro" id="IPR011460">
    <property type="entry name" value="Lcl_C"/>
</dbReference>
<protein>
    <recommendedName>
        <fullName evidence="2">Lcl C-terminal domain-containing protein</fullName>
    </recommendedName>
</protein>
<evidence type="ECO:0000259" key="2">
    <source>
        <dbReference type="Pfam" id="PF07603"/>
    </source>
</evidence>